<protein>
    <submittedName>
        <fullName evidence="1">Uncharacterized protein</fullName>
    </submittedName>
</protein>
<dbReference type="InterPro" id="IPR029636">
    <property type="entry name" value="Csf1"/>
</dbReference>
<dbReference type="GO" id="GO:0006113">
    <property type="term" value="P:fermentation"/>
    <property type="evidence" value="ECO:0007669"/>
    <property type="project" value="InterPro"/>
</dbReference>
<accession>A0A9P7GDD2</accession>
<dbReference type="OrthoDB" id="10051416at2759"/>
<dbReference type="PANTHER" id="PTHR32085">
    <property type="entry name" value="PROTEIN CSF1"/>
    <property type="match status" value="1"/>
</dbReference>
<gene>
    <name evidence="1" type="ORF">DXG03_003108</name>
</gene>
<organism evidence="1 2">
    <name type="scientific">Asterophora parasitica</name>
    <dbReference type="NCBI Taxonomy" id="117018"/>
    <lineage>
        <taxon>Eukaryota</taxon>
        <taxon>Fungi</taxon>
        <taxon>Dikarya</taxon>
        <taxon>Basidiomycota</taxon>
        <taxon>Agaricomycotina</taxon>
        <taxon>Agaricomycetes</taxon>
        <taxon>Agaricomycetidae</taxon>
        <taxon>Agaricales</taxon>
        <taxon>Tricholomatineae</taxon>
        <taxon>Lyophyllaceae</taxon>
        <taxon>Asterophora</taxon>
    </lineage>
</organism>
<comment type="caution">
    <text evidence="1">The sequence shown here is derived from an EMBL/GenBank/DDBJ whole genome shotgun (WGS) entry which is preliminary data.</text>
</comment>
<keyword evidence="2" id="KW-1185">Reference proteome</keyword>
<proteinExistence type="predicted"/>
<evidence type="ECO:0000313" key="2">
    <source>
        <dbReference type="Proteomes" id="UP000775547"/>
    </source>
</evidence>
<name>A0A9P7GDD2_9AGAR</name>
<dbReference type="GO" id="GO:0016020">
    <property type="term" value="C:membrane"/>
    <property type="evidence" value="ECO:0007669"/>
    <property type="project" value="InterPro"/>
</dbReference>
<dbReference type="AlphaFoldDB" id="A0A9P7GDD2"/>
<sequence>MFMYSTLSRSSSYLSYRSFVKLWDRLGLLTLARKYTLDRCNLHAMQKQRTPRPSKKSLKNLDEPTPIGADFTQVEYAIERKIIETPLLELSYYFDAVGEVPPLADHRENLGIDLIDVGNGDVAPEWGFDITVSGGVVRYGPWADRQRAELQKAFFPPTHHDGEVTPPLRPGDKRLWTAMRVFVELRDNTILHIPFREASKARVFGPQYYSHYSWGF</sequence>
<dbReference type="EMBL" id="JABCKV010000002">
    <property type="protein sequence ID" value="KAG5648497.1"/>
    <property type="molecule type" value="Genomic_DNA"/>
</dbReference>
<dbReference type="Proteomes" id="UP000775547">
    <property type="component" value="Unassembled WGS sequence"/>
</dbReference>
<reference evidence="1" key="2">
    <citation type="submission" date="2021-10" db="EMBL/GenBank/DDBJ databases">
        <title>Phylogenomics reveals ancestral predisposition of the termite-cultivated fungus Termitomyces towards a domesticated lifestyle.</title>
        <authorList>
            <person name="Auxier B."/>
            <person name="Grum-Grzhimaylo A."/>
            <person name="Cardenas M.E."/>
            <person name="Lodge J.D."/>
            <person name="Laessoe T."/>
            <person name="Pedersen O."/>
            <person name="Smith M.E."/>
            <person name="Kuyper T.W."/>
            <person name="Franco-Molano E.A."/>
            <person name="Baroni T.J."/>
            <person name="Aanen D.K."/>
        </authorList>
    </citation>
    <scope>NUCLEOTIDE SEQUENCE</scope>
    <source>
        <strain evidence="1">AP01</strain>
        <tissue evidence="1">Mycelium</tissue>
    </source>
</reference>
<evidence type="ECO:0000313" key="1">
    <source>
        <dbReference type="EMBL" id="KAG5648497.1"/>
    </source>
</evidence>
<dbReference type="PANTHER" id="PTHR32085:SF3">
    <property type="entry name" value="PROTEIN CSF1"/>
    <property type="match status" value="1"/>
</dbReference>
<reference evidence="1" key="1">
    <citation type="submission" date="2020-07" db="EMBL/GenBank/DDBJ databases">
        <authorList>
            <person name="Nieuwenhuis M."/>
            <person name="Van De Peppel L.J.J."/>
        </authorList>
    </citation>
    <scope>NUCLEOTIDE SEQUENCE</scope>
    <source>
        <strain evidence="1">AP01</strain>
        <tissue evidence="1">Mycelium</tissue>
    </source>
</reference>